<proteinExistence type="predicted"/>
<sequence>MFDNLIGTTHQVILPPHIYINLKNKSLVLF</sequence>
<dbReference type="EMBL" id="LS999521">
    <property type="protein sequence ID" value="VAX45580.1"/>
    <property type="molecule type" value="Genomic_DNA"/>
</dbReference>
<evidence type="ECO:0000313" key="1">
    <source>
        <dbReference type="EMBL" id="VAX45580.1"/>
    </source>
</evidence>
<reference evidence="1 2" key="1">
    <citation type="submission" date="2018-08" db="EMBL/GenBank/DDBJ databases">
        <authorList>
            <person name="Gonzaga-Molto A."/>
        </authorList>
    </citation>
    <scope>NUCLEOTIDE SEQUENCE [LARGE SCALE GENOMIC DNA]</scope>
    <source>
        <strain evidence="1">Acinetobacter calcoaceticus str. 2117</strain>
    </source>
</reference>
<protein>
    <submittedName>
        <fullName evidence="1">Uncharacterized protein</fullName>
    </submittedName>
</protein>
<dbReference type="Proteomes" id="UP000294355">
    <property type="component" value="Chromosome"/>
</dbReference>
<gene>
    <name evidence="1" type="ORF">AC2117_02778</name>
</gene>
<evidence type="ECO:0000313" key="2">
    <source>
        <dbReference type="Proteomes" id="UP000294355"/>
    </source>
</evidence>
<organism evidence="1 2">
    <name type="scientific">Acinetobacter calcoaceticus</name>
    <dbReference type="NCBI Taxonomy" id="471"/>
    <lineage>
        <taxon>Bacteria</taxon>
        <taxon>Pseudomonadati</taxon>
        <taxon>Pseudomonadota</taxon>
        <taxon>Gammaproteobacteria</taxon>
        <taxon>Moraxellales</taxon>
        <taxon>Moraxellaceae</taxon>
        <taxon>Acinetobacter</taxon>
        <taxon>Acinetobacter calcoaceticus/baumannii complex</taxon>
    </lineage>
</organism>
<accession>A0A446ZMD8</accession>
<name>A0A446ZMD8_ACICA</name>
<dbReference type="AlphaFoldDB" id="A0A446ZMD8"/>